<organism evidence="1 2">
    <name type="scientific">Listeria marthii FSL S4-120</name>
    <dbReference type="NCBI Taxonomy" id="702457"/>
    <lineage>
        <taxon>Bacteria</taxon>
        <taxon>Bacillati</taxon>
        <taxon>Bacillota</taxon>
        <taxon>Bacilli</taxon>
        <taxon>Bacillales</taxon>
        <taxon>Listeriaceae</taxon>
        <taxon>Listeria</taxon>
    </lineage>
</organism>
<keyword evidence="2" id="KW-1185">Reference proteome</keyword>
<comment type="caution">
    <text evidence="1">The sequence shown here is derived from an EMBL/GenBank/DDBJ whole genome shotgun (WGS) entry which is preliminary data.</text>
</comment>
<accession>A0ABN0BZZ3</accession>
<gene>
    <name evidence="1" type="ORF">NT05LM_0630</name>
</gene>
<reference evidence="1 2" key="1">
    <citation type="journal article" date="2010" name="Microbiol. Resour. Announc.">
        <title>Comparative genomics of the bacterial genus Listeria: Genome evolution is characterized by limited gene acquisition and limited gene loss.</title>
        <authorList>
            <person name="den Bakker H.C."/>
            <person name="Cummings C.A."/>
            <person name="Ferreira V."/>
            <person name="Vatta P."/>
            <person name="Orsi R.H."/>
            <person name="Degoricija L."/>
            <person name="Barker M."/>
            <person name="Petrauskene O."/>
            <person name="Furtado M.R."/>
            <person name="Wiedmann M."/>
        </authorList>
    </citation>
    <scope>NUCLEOTIDE SEQUENCE [LARGE SCALE GENOMIC DNA]</scope>
    <source>
        <strain evidence="1 2">FSL S4-120</strain>
    </source>
</reference>
<evidence type="ECO:0000313" key="2">
    <source>
        <dbReference type="Proteomes" id="UP000003412"/>
    </source>
</evidence>
<proteinExistence type="predicted"/>
<sequence>MKKLSYFSVGFDYDKEKNLVMSFDSQSHCISEMYSGAFKPMVTKETSCIDINCIPIGKKVDKSHHLDDIYRVYFENTFFDLNQFNDETDSSKKKIILELLHIGAMQACCDLGLDKTKFMEAYEKVKELDYQNKYYYQKPKSSPNRKQKAQIYIEHGLYKAGIHIVIFNKERKIIKKELIISDSPNPAVFSQYLGKFKWLDNNNLILEHKQRKGLVYKVEVN</sequence>
<protein>
    <submittedName>
        <fullName evidence="1">Uncharacterized protein</fullName>
    </submittedName>
</protein>
<dbReference type="EMBL" id="ADXF01000329">
    <property type="protein sequence ID" value="EFR88771.1"/>
    <property type="molecule type" value="Genomic_DNA"/>
</dbReference>
<dbReference type="Proteomes" id="UP000003412">
    <property type="component" value="Chromosome"/>
</dbReference>
<evidence type="ECO:0000313" key="1">
    <source>
        <dbReference type="EMBL" id="EFR88771.1"/>
    </source>
</evidence>
<name>A0ABN0BZZ3_9LIST</name>